<proteinExistence type="predicted"/>
<dbReference type="Proteomes" id="UP001652661">
    <property type="component" value="Chromosome 3R"/>
</dbReference>
<evidence type="ECO:0000313" key="1">
    <source>
        <dbReference type="Proteomes" id="UP001652661"/>
    </source>
</evidence>
<evidence type="ECO:0000313" key="2">
    <source>
        <dbReference type="RefSeq" id="XP_017025255.1"/>
    </source>
</evidence>
<sequence length="238" mass="26873">MPVLEMALVWANFYHGLRRCFGTESRTVATQLTTLSPQKKSQNRRRHVGIGRSLRTSRRLRKSHLIASDSELQDFSTRESTVPLTSCQEVTCFEVESTSSSPSVKRQQLQKQLQERPLIMNAIDVIQVKWSNWWQVCWPALVAASVQVSFGSPRLCHSLMGLYDEEDSDPPILVLACSLAKHFKKLCQRTDIAICNAGPGPFYRTTSATMELIDIQQINEALVDCLVSISDPEISFQE</sequence>
<organism evidence="1 2">
    <name type="scientific">Drosophila kikkawai</name>
    <name type="common">Fruit fly</name>
    <dbReference type="NCBI Taxonomy" id="30033"/>
    <lineage>
        <taxon>Eukaryota</taxon>
        <taxon>Metazoa</taxon>
        <taxon>Ecdysozoa</taxon>
        <taxon>Arthropoda</taxon>
        <taxon>Hexapoda</taxon>
        <taxon>Insecta</taxon>
        <taxon>Pterygota</taxon>
        <taxon>Neoptera</taxon>
        <taxon>Endopterygota</taxon>
        <taxon>Diptera</taxon>
        <taxon>Brachycera</taxon>
        <taxon>Muscomorpha</taxon>
        <taxon>Ephydroidea</taxon>
        <taxon>Drosophilidae</taxon>
        <taxon>Drosophila</taxon>
        <taxon>Sophophora</taxon>
    </lineage>
</organism>
<protein>
    <submittedName>
        <fullName evidence="2">Uncharacterized protein</fullName>
    </submittedName>
</protein>
<name>A0A6P4IAK5_DROKI</name>
<dbReference type="GeneID" id="108076738"/>
<gene>
    <name evidence="2" type="primary">LOC108076738</name>
</gene>
<reference evidence="2" key="1">
    <citation type="submission" date="2025-08" db="UniProtKB">
        <authorList>
            <consortium name="RefSeq"/>
        </authorList>
    </citation>
    <scope>IDENTIFICATION</scope>
    <source>
        <strain evidence="2">14028-0561.14</strain>
        <tissue evidence="2">Whole fly</tissue>
    </source>
</reference>
<dbReference type="OrthoDB" id="7835020at2759"/>
<keyword evidence="1" id="KW-1185">Reference proteome</keyword>
<dbReference type="AlphaFoldDB" id="A0A6P4IAK5"/>
<accession>A0A6P4IAK5</accession>
<dbReference type="OMA" id="YHGLRRC"/>
<dbReference type="RefSeq" id="XP_017025255.1">
    <property type="nucleotide sequence ID" value="XM_017169766.3"/>
</dbReference>